<feature type="domain" description="GAF" evidence="1">
    <location>
        <begin position="187"/>
        <end position="342"/>
    </location>
</feature>
<evidence type="ECO:0000313" key="2">
    <source>
        <dbReference type="EMBL" id="WZB86623.1"/>
    </source>
</evidence>
<sequence>MGKILQSLRDEEDLDALIETTVTYLREQFDYQFIWIGIYDHVSKKIHGKGGITPDGDMSFLRRSVIVKQGSLICQVITELCPVGVANLRRELRAPEWQEIAVKYNIQGTIFLPIRYKDNCLGVILLGSLRWGYLLAGEARAKMLIVVGELGLVLYQHQKQHKSLENANNSATESLLQLLENLRSLDSIDKKLEAAVKATDQFISPSRTSIYWFEREGNYFWCRMSSQLVNIGRNWESKKVSAGITAQELSDVYYALAVNQLVWLSESGSSLKSHIQEKLLNRLEVRSLLAAPIIWQKDLLGFLAVESNEPRVWDQVDKNFVQGAAGLISLVVPIDNVEITLRQIQQNHQLNNKFAQAVHQEQDVEQILQTCATELLEKLSGTRLLLLEYDHGKDIYRAIFQSVLNNRRLWKFTTTTLSEMDAYLLQDAKEAIEIVTLEHDLRLYSWHPQLLEHGVRSLLICNCIQGHQPEVLLLITHDSSRSWTTLQKDLCWAVSQCMGVIIRNHQLNIISQQQQKIAQIFKQYPTSLMTSERHTTESTAIKQISEVLECPLAAILTWHPGDERAEIISGVTGAVAADHHHFGIVENVPILIQQDVLIELALAHNSYLILSHYELPIETKEWLTIPVNGRVLVMALRATEDSQPTGVVLLADYMGQDWSELKLSVVTSLITQLAWWQSQHQVIQRLTNKAETLQELNWYKHRRLQEIHRMSATVLTQIRDLGIPSNELTQMRYKLLLRQLNYITNSMKGVIKQEQWQLSLSWETMTIASLLKRSIERVDSLAKQQQLWIGVHGLTEPMAELEVPQRASAGELITAATSSSLATSGDIIKIELVLHELLVTACQRSPIGDRVDIWCRPLDSRLLEISITDHGNIDPQLLVELEQNISADVLTSQHLNQPPGLHLLICQKFIKQLGGELQIYKLPDHRTVSRLTLPLAHHSFTNSENSNFGNTFGSTSPLSQ</sequence>
<dbReference type="InterPro" id="IPR003594">
    <property type="entry name" value="HATPase_dom"/>
</dbReference>
<dbReference type="Gene3D" id="3.30.565.10">
    <property type="entry name" value="Histidine kinase-like ATPase, C-terminal domain"/>
    <property type="match status" value="1"/>
</dbReference>
<dbReference type="SUPFAM" id="SSF55781">
    <property type="entry name" value="GAF domain-like"/>
    <property type="match status" value="3"/>
</dbReference>
<dbReference type="Pfam" id="PF02518">
    <property type="entry name" value="HATPase_c"/>
    <property type="match status" value="1"/>
</dbReference>
<protein>
    <submittedName>
        <fullName evidence="2">GAF domain-containing protein</fullName>
    </submittedName>
</protein>
<gene>
    <name evidence="2" type="ORF">WJM97_14610</name>
</gene>
<evidence type="ECO:0000259" key="1">
    <source>
        <dbReference type="SMART" id="SM00065"/>
    </source>
</evidence>
<dbReference type="InterPro" id="IPR003018">
    <property type="entry name" value="GAF"/>
</dbReference>
<evidence type="ECO:0000313" key="3">
    <source>
        <dbReference type="Proteomes" id="UP001483337"/>
    </source>
</evidence>
<dbReference type="Gene3D" id="3.30.450.40">
    <property type="match status" value="3"/>
</dbReference>
<organism evidence="2 3">
    <name type="scientific">Okeanomitos corallinicola TIOX110</name>
    <dbReference type="NCBI Taxonomy" id="3133117"/>
    <lineage>
        <taxon>Bacteria</taxon>
        <taxon>Bacillati</taxon>
        <taxon>Cyanobacteriota</taxon>
        <taxon>Cyanophyceae</taxon>
        <taxon>Nostocales</taxon>
        <taxon>Aphanizomenonaceae</taxon>
        <taxon>Okeanomitos</taxon>
    </lineage>
</organism>
<dbReference type="SMART" id="SM00065">
    <property type="entry name" value="GAF"/>
    <property type="match status" value="2"/>
</dbReference>
<dbReference type="RefSeq" id="WP_353929537.1">
    <property type="nucleotide sequence ID" value="NZ_CP150886.1"/>
</dbReference>
<dbReference type="InterPro" id="IPR029016">
    <property type="entry name" value="GAF-like_dom_sf"/>
</dbReference>
<name>A0ABZ2UT82_9CYAN</name>
<dbReference type="SUPFAM" id="SSF55874">
    <property type="entry name" value="ATPase domain of HSP90 chaperone/DNA topoisomerase II/histidine kinase"/>
    <property type="match status" value="1"/>
</dbReference>
<dbReference type="Pfam" id="PF01590">
    <property type="entry name" value="GAF"/>
    <property type="match status" value="1"/>
</dbReference>
<feature type="domain" description="GAF" evidence="1">
    <location>
        <begin position="13"/>
        <end position="164"/>
    </location>
</feature>
<dbReference type="EMBL" id="CP150886">
    <property type="protein sequence ID" value="WZB86623.1"/>
    <property type="molecule type" value="Genomic_DNA"/>
</dbReference>
<dbReference type="InterPro" id="IPR036890">
    <property type="entry name" value="HATPase_C_sf"/>
</dbReference>
<accession>A0ABZ2UT82</accession>
<proteinExistence type="predicted"/>
<keyword evidence="3" id="KW-1185">Reference proteome</keyword>
<dbReference type="Proteomes" id="UP001483337">
    <property type="component" value="Chromosome"/>
</dbReference>
<reference evidence="2 3" key="1">
    <citation type="submission" date="2024-04" db="EMBL/GenBank/DDBJ databases">
        <title>Okeanomitos corallinicola gen. &amp; sp. nov. (Nostocales, Cyanobacteria), a new toxic marine heterocyst-forming cyanobacterium from a coral reef.</title>
        <authorList>
            <person name="Li H."/>
            <person name="Li R."/>
            <person name="Kang J."/>
            <person name="Hii K.S."/>
            <person name="Mohamed H.F."/>
            <person name="Xu X."/>
            <person name="Luo Z."/>
        </authorList>
    </citation>
    <scope>NUCLEOTIDE SEQUENCE [LARGE SCALE GENOMIC DNA]</scope>
    <source>
        <strain evidence="2 3">TIOX110</strain>
    </source>
</reference>